<protein>
    <submittedName>
        <fullName evidence="2">Uncharacterized protein</fullName>
    </submittedName>
</protein>
<organism evidence="2">
    <name type="scientific">Sesamum angustifolium</name>
    <dbReference type="NCBI Taxonomy" id="2727405"/>
    <lineage>
        <taxon>Eukaryota</taxon>
        <taxon>Viridiplantae</taxon>
        <taxon>Streptophyta</taxon>
        <taxon>Embryophyta</taxon>
        <taxon>Tracheophyta</taxon>
        <taxon>Spermatophyta</taxon>
        <taxon>Magnoliopsida</taxon>
        <taxon>eudicotyledons</taxon>
        <taxon>Gunneridae</taxon>
        <taxon>Pentapetalae</taxon>
        <taxon>asterids</taxon>
        <taxon>lamiids</taxon>
        <taxon>Lamiales</taxon>
        <taxon>Pedaliaceae</taxon>
        <taxon>Sesamum</taxon>
    </lineage>
</organism>
<evidence type="ECO:0000256" key="1">
    <source>
        <dbReference type="SAM" id="MobiDB-lite"/>
    </source>
</evidence>
<comment type="caution">
    <text evidence="2">The sequence shown here is derived from an EMBL/GenBank/DDBJ whole genome shotgun (WGS) entry which is preliminary data.</text>
</comment>
<evidence type="ECO:0000313" key="2">
    <source>
        <dbReference type="EMBL" id="KAL0290288.1"/>
    </source>
</evidence>
<feature type="compositionally biased region" description="Basic residues" evidence="1">
    <location>
        <begin position="62"/>
        <end position="73"/>
    </location>
</feature>
<name>A0AAW2J9P2_9LAMI</name>
<accession>A0AAW2J9P2</accession>
<proteinExistence type="predicted"/>
<reference evidence="2" key="2">
    <citation type="journal article" date="2024" name="Plant">
        <title>Genomic evolution and insights into agronomic trait innovations of Sesamum species.</title>
        <authorList>
            <person name="Miao H."/>
            <person name="Wang L."/>
            <person name="Qu L."/>
            <person name="Liu H."/>
            <person name="Sun Y."/>
            <person name="Le M."/>
            <person name="Wang Q."/>
            <person name="Wei S."/>
            <person name="Zheng Y."/>
            <person name="Lin W."/>
            <person name="Duan Y."/>
            <person name="Cao H."/>
            <person name="Xiong S."/>
            <person name="Wang X."/>
            <person name="Wei L."/>
            <person name="Li C."/>
            <person name="Ma Q."/>
            <person name="Ju M."/>
            <person name="Zhao R."/>
            <person name="Li G."/>
            <person name="Mu C."/>
            <person name="Tian Q."/>
            <person name="Mei H."/>
            <person name="Zhang T."/>
            <person name="Gao T."/>
            <person name="Zhang H."/>
        </authorList>
    </citation>
    <scope>NUCLEOTIDE SEQUENCE</scope>
    <source>
        <strain evidence="2">G01</strain>
    </source>
</reference>
<feature type="region of interest" description="Disordered" evidence="1">
    <location>
        <begin position="42"/>
        <end position="85"/>
    </location>
</feature>
<gene>
    <name evidence="2" type="ORF">Sangu_2578900</name>
</gene>
<feature type="compositionally biased region" description="Basic and acidic residues" evidence="1">
    <location>
        <begin position="48"/>
        <end position="61"/>
    </location>
</feature>
<reference evidence="2" key="1">
    <citation type="submission" date="2020-06" db="EMBL/GenBank/DDBJ databases">
        <authorList>
            <person name="Li T."/>
            <person name="Hu X."/>
            <person name="Zhang T."/>
            <person name="Song X."/>
            <person name="Zhang H."/>
            <person name="Dai N."/>
            <person name="Sheng W."/>
            <person name="Hou X."/>
            <person name="Wei L."/>
        </authorList>
    </citation>
    <scope>NUCLEOTIDE SEQUENCE</scope>
    <source>
        <strain evidence="2">G01</strain>
        <tissue evidence="2">Leaf</tissue>
    </source>
</reference>
<dbReference type="EMBL" id="JACGWK010001362">
    <property type="protein sequence ID" value="KAL0290288.1"/>
    <property type="molecule type" value="Genomic_DNA"/>
</dbReference>
<dbReference type="AlphaFoldDB" id="A0AAW2J9P2"/>
<sequence length="251" mass="28448">MGHFQERIEGSVLALQYILACKGVPPKVEAFGRSTNQLVDFRVTSGSKPEKRKDPGKDKGKSGKVRKDKKFKKNKEVTGSGNKDTAQFSVDRTKKGCYLCKDDHRMHFVVAEMVRVDLHGSILCSCWVRCKKNHPNKEKLGLTLAQHSSRIKAVNSEVKPIQGVGTYLQDFIRSVEKKDTLMSALQEVLDEVAEVLEKFKDVFPPEFPKRLPLHRAIDHAIELEPGARPPAQAPYRMCPARSSWMGYWRQD</sequence>